<reference evidence="2" key="1">
    <citation type="submission" date="2018-05" db="EMBL/GenBank/DDBJ databases">
        <authorList>
            <person name="Lanie J.A."/>
            <person name="Ng W.-L."/>
            <person name="Kazmierczak K.M."/>
            <person name="Andrzejewski T.M."/>
            <person name="Davidsen T.M."/>
            <person name="Wayne K.J."/>
            <person name="Tettelin H."/>
            <person name="Glass J.I."/>
            <person name="Rusch D."/>
            <person name="Podicherti R."/>
            <person name="Tsui H.-C.T."/>
            <person name="Winkler M.E."/>
        </authorList>
    </citation>
    <scope>NUCLEOTIDE SEQUENCE</scope>
</reference>
<protein>
    <recommendedName>
        <fullName evidence="3">UspA domain-containing protein</fullName>
    </recommendedName>
</protein>
<proteinExistence type="inferred from homology"/>
<dbReference type="AlphaFoldDB" id="A0A382RZE1"/>
<dbReference type="SUPFAM" id="SSF52402">
    <property type="entry name" value="Adenine nucleotide alpha hydrolases-like"/>
    <property type="match status" value="2"/>
</dbReference>
<dbReference type="PANTHER" id="PTHR46268">
    <property type="entry name" value="STRESS RESPONSE PROTEIN NHAX"/>
    <property type="match status" value="1"/>
</dbReference>
<evidence type="ECO:0000313" key="2">
    <source>
        <dbReference type="EMBL" id="SVD02367.1"/>
    </source>
</evidence>
<gene>
    <name evidence="2" type="ORF">METZ01_LOCUS355221</name>
</gene>
<evidence type="ECO:0008006" key="3">
    <source>
        <dbReference type="Google" id="ProtNLM"/>
    </source>
</evidence>
<accession>A0A382RZE1</accession>
<dbReference type="PANTHER" id="PTHR46268:SF6">
    <property type="entry name" value="UNIVERSAL STRESS PROTEIN UP12"/>
    <property type="match status" value="1"/>
</dbReference>
<sequence length="281" mass="29882">MSTILVPFSDDDRAEAALQTAIMIARKFNSHVEGLHAWRTPQIIAGEGVVFPSESLARLTDESKQFAALAHQRFDATIKAENIPYCEIGTAVDGVSCSWREGEGVESEIIGDYGRLFNVIVMGRNEIGTSVDWKATLEAALFESGRPVILAAAKPPPTVGQHIVIAWNGATETARTIAVAMPVLRAAARVTVLTVEGGFVPGPSADDVARHLGRNGIDATAMMAVPGRRSVGDAMVDEAATAGADMLLKGAFTNSRLRQMIFGGATRDIINNSVLPVLMAR</sequence>
<dbReference type="Gene3D" id="3.40.50.12370">
    <property type="match status" value="1"/>
</dbReference>
<dbReference type="EMBL" id="UINC01124909">
    <property type="protein sequence ID" value="SVD02367.1"/>
    <property type="molecule type" value="Genomic_DNA"/>
</dbReference>
<organism evidence="2">
    <name type="scientific">marine metagenome</name>
    <dbReference type="NCBI Taxonomy" id="408172"/>
    <lineage>
        <taxon>unclassified sequences</taxon>
        <taxon>metagenomes</taxon>
        <taxon>ecological metagenomes</taxon>
    </lineage>
</organism>
<evidence type="ECO:0000256" key="1">
    <source>
        <dbReference type="ARBA" id="ARBA00008791"/>
    </source>
</evidence>
<name>A0A382RZE1_9ZZZZ</name>
<comment type="similarity">
    <text evidence="1">Belongs to the universal stress protein A family.</text>
</comment>